<dbReference type="PROSITE" id="PS00018">
    <property type="entry name" value="EF_HAND_1"/>
    <property type="match status" value="1"/>
</dbReference>
<dbReference type="NCBIfam" id="NF040591">
    <property type="entry name" value="choice_anch_O"/>
    <property type="match status" value="1"/>
</dbReference>
<organism evidence="3 4">
    <name type="scientific">Malonomonas rubra DSM 5091</name>
    <dbReference type="NCBI Taxonomy" id="1122189"/>
    <lineage>
        <taxon>Bacteria</taxon>
        <taxon>Pseudomonadati</taxon>
        <taxon>Thermodesulfobacteriota</taxon>
        <taxon>Desulfuromonadia</taxon>
        <taxon>Desulfuromonadales</taxon>
        <taxon>Geopsychrobacteraceae</taxon>
        <taxon>Malonomonas</taxon>
    </lineage>
</organism>
<evidence type="ECO:0008006" key="5">
    <source>
        <dbReference type="Google" id="ProtNLM"/>
    </source>
</evidence>
<evidence type="ECO:0000256" key="1">
    <source>
        <dbReference type="SAM" id="MobiDB-lite"/>
    </source>
</evidence>
<dbReference type="Proteomes" id="UP000184171">
    <property type="component" value="Unassembled WGS sequence"/>
</dbReference>
<feature type="region of interest" description="Disordered" evidence="1">
    <location>
        <begin position="832"/>
        <end position="852"/>
    </location>
</feature>
<name>A0A1M6I3G6_MALRU</name>
<evidence type="ECO:0000313" key="3">
    <source>
        <dbReference type="EMBL" id="SHJ28958.1"/>
    </source>
</evidence>
<gene>
    <name evidence="3" type="ORF">SAMN02745165_01994</name>
</gene>
<evidence type="ECO:0000256" key="2">
    <source>
        <dbReference type="SAM" id="SignalP"/>
    </source>
</evidence>
<accession>A0A1M6I3G6</accession>
<proteinExistence type="predicted"/>
<dbReference type="STRING" id="1122189.SAMN02745165_01994"/>
<dbReference type="OrthoDB" id="5408871at2"/>
<keyword evidence="4" id="KW-1185">Reference proteome</keyword>
<keyword evidence="2" id="KW-0732">Signal</keyword>
<protein>
    <recommendedName>
        <fullName evidence="5">BNR repeat-like domain-containing protein</fullName>
    </recommendedName>
</protein>
<feature type="region of interest" description="Disordered" evidence="1">
    <location>
        <begin position="1365"/>
        <end position="1385"/>
    </location>
</feature>
<dbReference type="InterPro" id="IPR018247">
    <property type="entry name" value="EF_Hand_1_Ca_BS"/>
</dbReference>
<dbReference type="RefSeq" id="WP_072908426.1">
    <property type="nucleotide sequence ID" value="NZ_FQZT01000006.1"/>
</dbReference>
<feature type="chain" id="PRO_5012748323" description="BNR repeat-like domain-containing protein" evidence="2">
    <location>
        <begin position="23"/>
        <end position="1385"/>
    </location>
</feature>
<sequence>MKRRFSIIFALLLLLYAATAFAAHNEGPGLVQAPLITQTFERIGVVSVWNTGDKFQLRLDGVDDWQLKTFHIYVGNDPVPATRKGNLIPGRFNYKEPYQNAEGSNVLVLDLETDMGFSWGEPYSDLRVQNIAVHVAGEKFDASGNVIAEAAAWAYTGDGADTEFGDIDEESLSEIELESMGKGWWFSYMLSHPSRGHFIDSPVGGLSFTTPTHSNLTDEAGAFDFFPGESVTLSIGNYLLGTTVADHKISPLDFYPLSDVEDENVTNMARLLQSLDSNAYPKDGITITADVVKAFETAMGNLGYSSLNFDSTEEIDAIIDEAIFQASSLGVDLVEVYPEDAQTHLADTVNNSMFRKNISKTPDLASSKAKMNIMTVWFPAKKANGDPVDADGIVYNDADGNSIDLVGNGTIDPNTHAKPIIVTYTDDDPVTGGADTWAAVSRDDGNTWKRKNLSRSGDLSSFTLANGEPYYGSTKKPVFQVRGNKILVAWSSKYAKGGKPGYAEPEFLGAVDENGDPVLDDEGNPVPSATPNPSYIGEDIWGVGGPQRSHDYTEDGFPEVGEIPFAALWVCRGVIVTANEIKLGGFWADKEIGDIVWFKPERVTSGRRDVNQIFVASAGSAGFAMVWQEDPNGVQPGKAVGPGPGWGGATTSHKTDIWYSYLAWGDFSKIDEDFVPGSEVDHLADIDTDEEWVSNRPKALIPCSLPVRLSDNEVINKDNIRVELNEDGTVKTDADGNYIIIPNDDAISADSDGTHLYALEVPGLLDGGWYGFTNYDEEFKEVAITEDGRLLDGDTGASRGNIFLQPYATGEYDAKGNPVISAWTIITYEETKGAGAGPPEEEGGGEDNTNSDAYIPEEGKNVIYHSFDMFEPDLVSAGRIVNRPEFIDVNENNIIDEGELVYLVDEDGVVIKDYLERPQLAYENARRGRFMPQGIGAFGKTGTALVMVHKQGPDGAGRPSDILLRRWQLPAGATKVPFKNENNAGTVVLGFSIKDVKGNWINPYSPERIVGEWVVDDASGQGYYADGVQNVSSVTPTVTTDSAGDPEQDDAWGAVKVVEWIQTEDNLKDPTGTRRYDESGLVNTTDLTVENPYDDARAHRGSLRGDWVTCGFSYTANWAAARNGHDHYDFYIRRSYDGGQTWTTAPASLGGTGVEHCRTWTYPSGTQEAGTKVEECSTYAAGEYEAMRNLSQLPNHKQSVIEPRIVAVPGTIKAGGVKTGLPEDEQNKSVFYVAYGTSTNPIKDPITGEQEEPAPQDLWWSVSVDMGETYYLREWEVNPDSDGGLADETVYRWDYMAKGDQEQGEVQLRETPDGSRFYASWLDEGEDGSDIVFRRILPPVFEANWADGTVPEGTIGYDGTILDDLLEDDGSSSDAGDGDSGGSLD</sequence>
<reference evidence="3 4" key="1">
    <citation type="submission" date="2016-11" db="EMBL/GenBank/DDBJ databases">
        <authorList>
            <person name="Jaros S."/>
            <person name="Januszkiewicz K."/>
            <person name="Wedrychowicz H."/>
        </authorList>
    </citation>
    <scope>NUCLEOTIDE SEQUENCE [LARGE SCALE GENOMIC DNA]</scope>
    <source>
        <strain evidence="3 4">DSM 5091</strain>
    </source>
</reference>
<dbReference type="EMBL" id="FQZT01000006">
    <property type="protein sequence ID" value="SHJ28958.1"/>
    <property type="molecule type" value="Genomic_DNA"/>
</dbReference>
<evidence type="ECO:0000313" key="4">
    <source>
        <dbReference type="Proteomes" id="UP000184171"/>
    </source>
</evidence>
<feature type="signal peptide" evidence="2">
    <location>
        <begin position="1"/>
        <end position="22"/>
    </location>
</feature>